<dbReference type="GO" id="GO:0019867">
    <property type="term" value="C:outer membrane"/>
    <property type="evidence" value="ECO:0007669"/>
    <property type="project" value="InterPro"/>
</dbReference>
<organism evidence="8 11">
    <name type="scientific">Yersinia pekkanenii</name>
    <dbReference type="NCBI Taxonomy" id="1288385"/>
    <lineage>
        <taxon>Bacteria</taxon>
        <taxon>Pseudomonadati</taxon>
        <taxon>Pseudomonadota</taxon>
        <taxon>Gammaproteobacteria</taxon>
        <taxon>Enterobacterales</taxon>
        <taxon>Yersiniaceae</taxon>
        <taxon>Yersinia</taxon>
    </lineage>
</organism>
<evidence type="ECO:0000256" key="2">
    <source>
        <dbReference type="ARBA" id="ARBA00022729"/>
    </source>
</evidence>
<dbReference type="Pfam" id="PF07655">
    <property type="entry name" value="Secretin_N_2"/>
    <property type="match status" value="1"/>
</dbReference>
<feature type="domain" description="Type II/III secretion system secretin-like" evidence="6">
    <location>
        <begin position="374"/>
        <end position="542"/>
    </location>
</feature>
<reference evidence="11" key="2">
    <citation type="submission" date="2015-03" db="EMBL/GenBank/DDBJ databases">
        <authorList>
            <consortium name="Pathogen Informatics"/>
        </authorList>
    </citation>
    <scope>NUCLEOTIDE SEQUENCE [LARGE SCALE GENOMIC DNA]</scope>
    <source>
        <strain evidence="11">A125KOH2</strain>
    </source>
</reference>
<dbReference type="GO" id="GO:0009297">
    <property type="term" value="P:pilus assembly"/>
    <property type="evidence" value="ECO:0007669"/>
    <property type="project" value="InterPro"/>
</dbReference>
<keyword evidence="2 5" id="KW-0732">Signal</keyword>
<dbReference type="InterPro" id="IPR013359">
    <property type="entry name" value="Pilus_4B_PilN"/>
</dbReference>
<dbReference type="NCBIfam" id="TIGR02520">
    <property type="entry name" value="pilus_B_mal_scr"/>
    <property type="match status" value="1"/>
</dbReference>
<feature type="signal peptide" evidence="5">
    <location>
        <begin position="1"/>
        <end position="24"/>
    </location>
</feature>
<gene>
    <name evidence="8" type="primary">bfpB</name>
    <name evidence="8" type="ORF">ERS008529_03670</name>
    <name evidence="9" type="ORF">ERS137968_04078</name>
</gene>
<protein>
    <submittedName>
        <fullName evidence="8">PilN family type IV pilus biogenesis protein</fullName>
    </submittedName>
</protein>
<keyword evidence="3" id="KW-0472">Membrane</keyword>
<evidence type="ECO:0000313" key="8">
    <source>
        <dbReference type="EMBL" id="CNI31477.1"/>
    </source>
</evidence>
<evidence type="ECO:0000313" key="9">
    <source>
        <dbReference type="EMBL" id="CRY68946.1"/>
    </source>
</evidence>
<dbReference type="STRING" id="1288385.ERS137968_04078"/>
<accession>A0A0T9QVV8</accession>
<evidence type="ECO:0000256" key="1">
    <source>
        <dbReference type="ARBA" id="ARBA00004370"/>
    </source>
</evidence>
<dbReference type="AlphaFoldDB" id="A0A0T9QVV8"/>
<dbReference type="Proteomes" id="UP000044625">
    <property type="component" value="Unassembled WGS sequence"/>
</dbReference>
<dbReference type="PROSITE" id="PS51257">
    <property type="entry name" value="PROKAR_LIPOPROTEIN"/>
    <property type="match status" value="1"/>
</dbReference>
<feature type="region of interest" description="Disordered" evidence="4">
    <location>
        <begin position="219"/>
        <end position="244"/>
    </location>
</feature>
<dbReference type="Pfam" id="PF00263">
    <property type="entry name" value="Secretin"/>
    <property type="match status" value="1"/>
</dbReference>
<dbReference type="PANTHER" id="PTHR30332">
    <property type="entry name" value="PROBABLE GENERAL SECRETION PATHWAY PROTEIN D"/>
    <property type="match status" value="1"/>
</dbReference>
<dbReference type="Proteomes" id="UP000045840">
    <property type="component" value="Unassembled WGS sequence"/>
</dbReference>
<dbReference type="EMBL" id="CWJL01000029">
    <property type="protein sequence ID" value="CRY68946.1"/>
    <property type="molecule type" value="Genomic_DNA"/>
</dbReference>
<evidence type="ECO:0000256" key="4">
    <source>
        <dbReference type="SAM" id="MobiDB-lite"/>
    </source>
</evidence>
<evidence type="ECO:0000313" key="10">
    <source>
        <dbReference type="Proteomes" id="UP000044625"/>
    </source>
</evidence>
<evidence type="ECO:0000313" key="11">
    <source>
        <dbReference type="Proteomes" id="UP000045840"/>
    </source>
</evidence>
<proteinExistence type="predicted"/>
<dbReference type="PANTHER" id="PTHR30332:SF24">
    <property type="entry name" value="SECRETIN GSPD-RELATED"/>
    <property type="match status" value="1"/>
</dbReference>
<dbReference type="InterPro" id="IPR050810">
    <property type="entry name" value="Bact_Secretion_Sys_Channel"/>
</dbReference>
<name>A0A0T9QVV8_9GAMM</name>
<comment type="subcellular location">
    <subcellularLocation>
        <location evidence="1">Membrane</location>
    </subcellularLocation>
</comment>
<sequence>MPKTPTALASAIALSLMLSGCSSMDRINQTMKQTDTDYGTATGHLSQIASGSPVQELTTQWINPVPLNSRTQTQAQLPGCTPTFNRPGEVSLAEVSAFITRTCKIPVVVTPDAQAAMVPGQGKTEKIQGSIPAPDSNGMVPLNTMGGAAPVVRETGGSGNTLRGVHWEGSLAGLLDNVTTRLGLSWRYEQGRISIFYVDTRTFPIMFMDSKTAFSSKVISGTTTSSGTSGSSSGGGLSGDVNTSQTTTMEMSSGLYSDLENTIKAMLTPGVGRLFLAAGMLTVTDTPRVLDAVNTYINDRNTELNRQVVLNVKVYSVEKRRQDQLGIDWNAVFTSGSIGGSLTSAFTEASTSAMTGGLSILDGKFANSKAFVNALAEQANVSLVTQQASTTTNMSAVPVQVGTQQDYASQVNTDSTANVGTSTSITKSTITTGFNMTMLPYIMPKSSQIQLQFSINMSDDPTSRTFTSGESSIELMKTRLKTFNQRVILSSGQTLVLSGFQQVNNTGSKQGVGSASFFGLGGGANGQKDDTMLVILITPTLLR</sequence>
<feature type="chain" id="PRO_5006695715" evidence="5">
    <location>
        <begin position="25"/>
        <end position="543"/>
    </location>
</feature>
<evidence type="ECO:0000259" key="7">
    <source>
        <dbReference type="Pfam" id="PF07655"/>
    </source>
</evidence>
<reference evidence="8" key="3">
    <citation type="submission" date="2015-03" db="EMBL/GenBank/DDBJ databases">
        <authorList>
            <person name="Murphy D."/>
        </authorList>
    </citation>
    <scope>NUCLEOTIDE SEQUENCE [LARGE SCALE GENOMIC DNA]</scope>
    <source>
        <strain evidence="8">A125KOH2</strain>
    </source>
</reference>
<dbReference type="InterPro" id="IPR004846">
    <property type="entry name" value="T2SS/T3SS_dom"/>
</dbReference>
<evidence type="ECO:0000259" key="6">
    <source>
        <dbReference type="Pfam" id="PF00263"/>
    </source>
</evidence>
<reference evidence="9 10" key="1">
    <citation type="submission" date="2015-03" db="EMBL/GenBank/DDBJ databases">
        <authorList>
            <consortium name="Pathogen Informatics"/>
            <person name="Murphy D."/>
        </authorList>
    </citation>
    <scope>NUCLEOTIDE SEQUENCE [LARGE SCALE GENOMIC DNA]</scope>
    <source>
        <strain evidence="10">type strain: CIP110230</strain>
        <strain evidence="9">Type strain: CIP110230</strain>
    </source>
</reference>
<dbReference type="EMBL" id="CQAZ01000040">
    <property type="protein sequence ID" value="CNI31477.1"/>
    <property type="molecule type" value="Genomic_DNA"/>
</dbReference>
<feature type="domain" description="Secretin N-terminal" evidence="7">
    <location>
        <begin position="200"/>
        <end position="277"/>
    </location>
</feature>
<dbReference type="GO" id="GO:0009306">
    <property type="term" value="P:protein secretion"/>
    <property type="evidence" value="ECO:0007669"/>
    <property type="project" value="InterPro"/>
</dbReference>
<evidence type="ECO:0000256" key="5">
    <source>
        <dbReference type="SAM" id="SignalP"/>
    </source>
</evidence>
<dbReference type="RefSeq" id="WP_012606420.1">
    <property type="nucleotide sequence ID" value="NZ_CAWMMU010000029.1"/>
</dbReference>
<keyword evidence="10" id="KW-1185">Reference proteome</keyword>
<evidence type="ECO:0000256" key="3">
    <source>
        <dbReference type="ARBA" id="ARBA00023136"/>
    </source>
</evidence>
<dbReference type="InterPro" id="IPR011514">
    <property type="entry name" value="Secretin_N_2"/>
</dbReference>
<feature type="compositionally biased region" description="Low complexity" evidence="4">
    <location>
        <begin position="220"/>
        <end position="231"/>
    </location>
</feature>